<gene>
    <name evidence="7 8" type="primary">rsmH</name>
    <name evidence="8" type="ORF">CCUN_1227</name>
</gene>
<keyword evidence="2 7" id="KW-0963">Cytoplasm</keyword>
<dbReference type="Gene3D" id="1.10.150.170">
    <property type="entry name" value="Putative methyltransferase TM0872, insert domain"/>
    <property type="match status" value="1"/>
</dbReference>
<keyword evidence="4 7" id="KW-0489">Methyltransferase</keyword>
<feature type="binding site" evidence="7">
    <location>
        <position position="104"/>
    </location>
    <ligand>
        <name>S-adenosyl-L-methionine</name>
        <dbReference type="ChEBI" id="CHEBI:59789"/>
    </ligand>
</feature>
<dbReference type="Pfam" id="PF01795">
    <property type="entry name" value="Methyltransf_5"/>
    <property type="match status" value="1"/>
</dbReference>
<dbReference type="Gene3D" id="3.40.50.150">
    <property type="entry name" value="Vaccinia Virus protein VP39"/>
    <property type="match status" value="1"/>
</dbReference>
<evidence type="ECO:0000256" key="6">
    <source>
        <dbReference type="ARBA" id="ARBA00022691"/>
    </source>
</evidence>
<dbReference type="InterPro" id="IPR029063">
    <property type="entry name" value="SAM-dependent_MTases_sf"/>
</dbReference>
<dbReference type="HAMAP" id="MF_01007">
    <property type="entry name" value="16SrRNA_methyltr_H"/>
    <property type="match status" value="1"/>
</dbReference>
<sequence length="305" mass="35443">MQIPHTPVLLEEVKEIFKNCDEGDFLDCTLGYAGHSKNLLKTHSKLHLIGCDQDINALEFSKKSLENFKERIQLYHCNFSEILDKIHTNNLRGILADIGVSSLQLDKNERGFALNSDFLDMRMNQDSPLSAYEIVNFYPKEKLAFIFKEYGELKDSEFLAHKICEQRAKKEIKSAKELFEIIGKMRFDNRKILKATLLFQALRIEVNQELDALNRFLMRLENLRLKDCILAIICFHSLEDRMVKNFFKKWSKACICDDLALKCECGANHNLGRILSKKPIVPSEDEKRNNSRSSCAKMRVFHFQN</sequence>
<dbReference type="SUPFAM" id="SSF53335">
    <property type="entry name" value="S-adenosyl-L-methionine-dependent methyltransferases"/>
    <property type="match status" value="1"/>
</dbReference>
<organism evidence="8 9">
    <name type="scientific">Campylobacter cuniculorum DSM 23162 = LMG 24588</name>
    <dbReference type="NCBI Taxonomy" id="1121267"/>
    <lineage>
        <taxon>Bacteria</taxon>
        <taxon>Pseudomonadati</taxon>
        <taxon>Campylobacterota</taxon>
        <taxon>Epsilonproteobacteria</taxon>
        <taxon>Campylobacterales</taxon>
        <taxon>Campylobacteraceae</taxon>
        <taxon>Campylobacter</taxon>
    </lineage>
</organism>
<dbReference type="eggNOG" id="COG0275">
    <property type="taxonomic scope" value="Bacteria"/>
</dbReference>
<keyword evidence="5 7" id="KW-0808">Transferase</keyword>
<dbReference type="GO" id="GO:0005737">
    <property type="term" value="C:cytoplasm"/>
    <property type="evidence" value="ECO:0007669"/>
    <property type="project" value="UniProtKB-SubCell"/>
</dbReference>
<feature type="binding site" evidence="7">
    <location>
        <position position="97"/>
    </location>
    <ligand>
        <name>S-adenosyl-L-methionine</name>
        <dbReference type="ChEBI" id="CHEBI:59789"/>
    </ligand>
</feature>
<dbReference type="KEGG" id="ccun:CCUN_1227"/>
<dbReference type="GO" id="GO:0070475">
    <property type="term" value="P:rRNA base methylation"/>
    <property type="evidence" value="ECO:0007669"/>
    <property type="project" value="UniProtKB-UniRule"/>
</dbReference>
<evidence type="ECO:0000256" key="7">
    <source>
        <dbReference type="HAMAP-Rule" id="MF_01007"/>
    </source>
</evidence>
<dbReference type="PANTHER" id="PTHR11265">
    <property type="entry name" value="S-ADENOSYL-METHYLTRANSFERASE MRAW"/>
    <property type="match status" value="1"/>
</dbReference>
<dbReference type="InterPro" id="IPR023397">
    <property type="entry name" value="SAM-dep_MeTrfase_MraW_recog"/>
</dbReference>
<dbReference type="EMBL" id="CP020867">
    <property type="protein sequence ID" value="ARJ56820.1"/>
    <property type="molecule type" value="Genomic_DNA"/>
</dbReference>
<dbReference type="InterPro" id="IPR002903">
    <property type="entry name" value="RsmH"/>
</dbReference>
<dbReference type="NCBIfam" id="TIGR00006">
    <property type="entry name" value="16S rRNA (cytosine(1402)-N(4))-methyltransferase RsmH"/>
    <property type="match status" value="1"/>
</dbReference>
<dbReference type="OrthoDB" id="9806637at2"/>
<dbReference type="PIRSF" id="PIRSF004486">
    <property type="entry name" value="MraW"/>
    <property type="match status" value="1"/>
</dbReference>
<evidence type="ECO:0000256" key="2">
    <source>
        <dbReference type="ARBA" id="ARBA00022490"/>
    </source>
</evidence>
<reference evidence="8 9" key="1">
    <citation type="submission" date="2017-04" db="EMBL/GenBank/DDBJ databases">
        <title>Complete genome sequence of the Campylobacter cuniculorum type strain LMG24588.</title>
        <authorList>
            <person name="Miller W.G."/>
            <person name="Yee E."/>
            <person name="Revez J."/>
            <person name="Bono J.L."/>
            <person name="Rossi M."/>
        </authorList>
    </citation>
    <scope>NUCLEOTIDE SEQUENCE [LARGE SCALE GENOMIC DNA]</scope>
    <source>
        <strain evidence="8 9">LMG 24588</strain>
    </source>
</reference>
<dbReference type="AlphaFoldDB" id="A0A1W6BXQ2"/>
<evidence type="ECO:0000256" key="4">
    <source>
        <dbReference type="ARBA" id="ARBA00022603"/>
    </source>
</evidence>
<feature type="binding site" evidence="7">
    <location>
        <begin position="33"/>
        <end position="35"/>
    </location>
    <ligand>
        <name>S-adenosyl-L-methionine</name>
        <dbReference type="ChEBI" id="CHEBI:59789"/>
    </ligand>
</feature>
<comment type="similarity">
    <text evidence="1 7">Belongs to the methyltransferase superfamily. RsmH family.</text>
</comment>
<evidence type="ECO:0000256" key="1">
    <source>
        <dbReference type="ARBA" id="ARBA00010396"/>
    </source>
</evidence>
<keyword evidence="3 7" id="KW-0698">rRNA processing</keyword>
<evidence type="ECO:0000256" key="5">
    <source>
        <dbReference type="ARBA" id="ARBA00022679"/>
    </source>
</evidence>
<accession>A0A1W6BXQ2</accession>
<feature type="binding site" evidence="7">
    <location>
        <position position="52"/>
    </location>
    <ligand>
        <name>S-adenosyl-L-methionine</name>
        <dbReference type="ChEBI" id="CHEBI:59789"/>
    </ligand>
</feature>
<evidence type="ECO:0000313" key="8">
    <source>
        <dbReference type="EMBL" id="ARJ56820.1"/>
    </source>
</evidence>
<dbReference type="PANTHER" id="PTHR11265:SF0">
    <property type="entry name" value="12S RRNA N4-METHYLCYTIDINE METHYLTRANSFERASE"/>
    <property type="match status" value="1"/>
</dbReference>
<proteinExistence type="inferred from homology"/>
<comment type="function">
    <text evidence="7">Specifically methylates the N4 position of cytidine in position 1402 (C1402) of 16S rRNA.</text>
</comment>
<dbReference type="RefSeq" id="WP_027305419.1">
    <property type="nucleotide sequence ID" value="NZ_CP020867.1"/>
</dbReference>
<feature type="binding site" evidence="7">
    <location>
        <position position="79"/>
    </location>
    <ligand>
        <name>S-adenosyl-L-methionine</name>
        <dbReference type="ChEBI" id="CHEBI:59789"/>
    </ligand>
</feature>
<dbReference type="EC" id="2.1.1.199" evidence="7"/>
<evidence type="ECO:0000313" key="9">
    <source>
        <dbReference type="Proteomes" id="UP000192902"/>
    </source>
</evidence>
<dbReference type="SUPFAM" id="SSF81799">
    <property type="entry name" value="Putative methyltransferase TM0872, insert domain"/>
    <property type="match status" value="1"/>
</dbReference>
<dbReference type="GO" id="GO:0071424">
    <property type="term" value="F:rRNA (cytosine-N4-)-methyltransferase activity"/>
    <property type="evidence" value="ECO:0007669"/>
    <property type="project" value="UniProtKB-UniRule"/>
</dbReference>
<evidence type="ECO:0000256" key="3">
    <source>
        <dbReference type="ARBA" id="ARBA00022552"/>
    </source>
</evidence>
<dbReference type="STRING" id="1121267.CCUN_1227"/>
<dbReference type="Proteomes" id="UP000192902">
    <property type="component" value="Chromosome"/>
</dbReference>
<name>A0A1W6BXQ2_9BACT</name>
<comment type="subcellular location">
    <subcellularLocation>
        <location evidence="7">Cytoplasm</location>
    </subcellularLocation>
</comment>
<keyword evidence="6 7" id="KW-0949">S-adenosyl-L-methionine</keyword>
<protein>
    <recommendedName>
        <fullName evidence="7">Ribosomal RNA small subunit methyltransferase H</fullName>
        <ecNumber evidence="7">2.1.1.199</ecNumber>
    </recommendedName>
    <alternativeName>
        <fullName evidence="7">16S rRNA m(4)C1402 methyltransferase</fullName>
    </alternativeName>
    <alternativeName>
        <fullName evidence="7">rRNA (cytosine-N(4)-)-methyltransferase RsmH</fullName>
    </alternativeName>
</protein>
<comment type="catalytic activity">
    <reaction evidence="7">
        <text>cytidine(1402) in 16S rRNA + S-adenosyl-L-methionine = N(4)-methylcytidine(1402) in 16S rRNA + S-adenosyl-L-homocysteine + H(+)</text>
        <dbReference type="Rhea" id="RHEA:42928"/>
        <dbReference type="Rhea" id="RHEA-COMP:10286"/>
        <dbReference type="Rhea" id="RHEA-COMP:10287"/>
        <dbReference type="ChEBI" id="CHEBI:15378"/>
        <dbReference type="ChEBI" id="CHEBI:57856"/>
        <dbReference type="ChEBI" id="CHEBI:59789"/>
        <dbReference type="ChEBI" id="CHEBI:74506"/>
        <dbReference type="ChEBI" id="CHEBI:82748"/>
        <dbReference type="EC" id="2.1.1.199"/>
    </reaction>
</comment>